<protein>
    <submittedName>
        <fullName evidence="2">Uncharacterized protein</fullName>
    </submittedName>
</protein>
<dbReference type="EMBL" id="BQNB010014786">
    <property type="protein sequence ID" value="GJT32355.1"/>
    <property type="molecule type" value="Genomic_DNA"/>
</dbReference>
<feature type="region of interest" description="Disordered" evidence="1">
    <location>
        <begin position="270"/>
        <end position="296"/>
    </location>
</feature>
<feature type="compositionally biased region" description="Pro residues" evidence="1">
    <location>
        <begin position="271"/>
        <end position="290"/>
    </location>
</feature>
<comment type="caution">
    <text evidence="2">The sequence shown here is derived from an EMBL/GenBank/DDBJ whole genome shotgun (WGS) entry which is preliminary data.</text>
</comment>
<reference evidence="2" key="1">
    <citation type="journal article" date="2022" name="Int. J. Mol. Sci.">
        <title>Draft Genome of Tanacetum Coccineum: Genomic Comparison of Closely Related Tanacetum-Family Plants.</title>
        <authorList>
            <person name="Yamashiro T."/>
            <person name="Shiraishi A."/>
            <person name="Nakayama K."/>
            <person name="Satake H."/>
        </authorList>
    </citation>
    <scope>NUCLEOTIDE SEQUENCE</scope>
</reference>
<proteinExistence type="predicted"/>
<feature type="region of interest" description="Disordered" evidence="1">
    <location>
        <begin position="94"/>
        <end position="118"/>
    </location>
</feature>
<evidence type="ECO:0000313" key="3">
    <source>
        <dbReference type="Proteomes" id="UP001151760"/>
    </source>
</evidence>
<sequence>MMYYQIFRADGSSKNYKIFSEMLNDFDRQDVVDLYRVVLLMDTGISIYMMVEKKYPLTQEMLLRMLNRRLEVDHETTMAFELIRFIKAQLEDPTTPDYVPGPKHPPSPDYVSGPEHPPSLVYVLEPEYPEYLVLSDAKEPMEDQPLPDDASPIALSPGYVVDSDPKEDPEEDHADYSADGGDGDDESSDDDDDADDEDEEAFEDEDGDDEEEHLALANSSAVPVVDHVPSARDTEAFETDKSAPTPPSPISPQIVVPLSLTQLRRAWKTIPSPPLPVSSPPLPLPSPPTTSPTYAEAPLGYKAAGIRMRVASPPLLLPSTSHRTGIPEAEMPPRKRACFTTPASGFEVRESSAAAAARQLRPTLKADLRRDRVREMGYGITDT</sequence>
<feature type="region of interest" description="Disordered" evidence="1">
    <location>
        <begin position="140"/>
        <end position="254"/>
    </location>
</feature>
<accession>A0ABQ5CZ16</accession>
<dbReference type="Proteomes" id="UP001151760">
    <property type="component" value="Unassembled WGS sequence"/>
</dbReference>
<evidence type="ECO:0000313" key="2">
    <source>
        <dbReference type="EMBL" id="GJT32355.1"/>
    </source>
</evidence>
<feature type="compositionally biased region" description="Acidic residues" evidence="1">
    <location>
        <begin position="181"/>
        <end position="212"/>
    </location>
</feature>
<gene>
    <name evidence="2" type="ORF">Tco_0922774</name>
</gene>
<feature type="compositionally biased region" description="Basic and acidic residues" evidence="1">
    <location>
        <begin position="229"/>
        <end position="241"/>
    </location>
</feature>
<name>A0ABQ5CZ16_9ASTR</name>
<evidence type="ECO:0000256" key="1">
    <source>
        <dbReference type="SAM" id="MobiDB-lite"/>
    </source>
</evidence>
<reference evidence="2" key="2">
    <citation type="submission" date="2022-01" db="EMBL/GenBank/DDBJ databases">
        <authorList>
            <person name="Yamashiro T."/>
            <person name="Shiraishi A."/>
            <person name="Satake H."/>
            <person name="Nakayama K."/>
        </authorList>
    </citation>
    <scope>NUCLEOTIDE SEQUENCE</scope>
</reference>
<keyword evidence="3" id="KW-1185">Reference proteome</keyword>
<organism evidence="2 3">
    <name type="scientific">Tanacetum coccineum</name>
    <dbReference type="NCBI Taxonomy" id="301880"/>
    <lineage>
        <taxon>Eukaryota</taxon>
        <taxon>Viridiplantae</taxon>
        <taxon>Streptophyta</taxon>
        <taxon>Embryophyta</taxon>
        <taxon>Tracheophyta</taxon>
        <taxon>Spermatophyta</taxon>
        <taxon>Magnoliopsida</taxon>
        <taxon>eudicotyledons</taxon>
        <taxon>Gunneridae</taxon>
        <taxon>Pentapetalae</taxon>
        <taxon>asterids</taxon>
        <taxon>campanulids</taxon>
        <taxon>Asterales</taxon>
        <taxon>Asteraceae</taxon>
        <taxon>Asteroideae</taxon>
        <taxon>Anthemideae</taxon>
        <taxon>Anthemidinae</taxon>
        <taxon>Tanacetum</taxon>
    </lineage>
</organism>
<feature type="region of interest" description="Disordered" evidence="1">
    <location>
        <begin position="315"/>
        <end position="338"/>
    </location>
</feature>